<evidence type="ECO:0000313" key="6">
    <source>
        <dbReference type="EMBL" id="PUA33940.1"/>
    </source>
</evidence>
<dbReference type="CDD" id="cd01335">
    <property type="entry name" value="Radical_SAM"/>
    <property type="match status" value="1"/>
</dbReference>
<keyword evidence="4" id="KW-0411">Iron-sulfur</keyword>
<dbReference type="PROSITE" id="PS51918">
    <property type="entry name" value="RADICAL_SAM"/>
    <property type="match status" value="1"/>
</dbReference>
<dbReference type="Gene3D" id="3.20.20.70">
    <property type="entry name" value="Aldolase class I"/>
    <property type="match status" value="1"/>
</dbReference>
<evidence type="ECO:0000259" key="5">
    <source>
        <dbReference type="PROSITE" id="PS51918"/>
    </source>
</evidence>
<sequence>MVISGRCDDIGCWVGKLPKGCKLCMEGLKSVVFTTGLCPENCFYCPISLAKKGKDVMYVNETPVRDLKDLLMEVVVSGSKGVGVTGGDPLVKVDDVVKMIKHLKEFLGDGFHIHLYTTGFLVNDKNLTALVNAGLDELRIHVTGEHSFKALKKALEYPIDVGVENPVLPNSLNFLKDVILKSSELGVKFVNLNELEASESNYEKFLQRGFKVGVDGVSVEGSKDVALEILKWVDNAGIDVSVHFCPAVFKDRYQFRKRLRRRFVRSKRVFEWGKGGLVKWIEVSVDEISNSSLKALWLADLAFKAGDKLLTGRRVGSLLKNLKVSYDLVEGYPTTPRKVLNVFQIS</sequence>
<dbReference type="SUPFAM" id="SSF102114">
    <property type="entry name" value="Radical SAM enzymes"/>
    <property type="match status" value="1"/>
</dbReference>
<evidence type="ECO:0000256" key="4">
    <source>
        <dbReference type="ARBA" id="ARBA00023014"/>
    </source>
</evidence>
<evidence type="ECO:0000313" key="7">
    <source>
        <dbReference type="Proteomes" id="UP000244093"/>
    </source>
</evidence>
<dbReference type="SFLD" id="SFLDS00029">
    <property type="entry name" value="Radical_SAM"/>
    <property type="match status" value="1"/>
</dbReference>
<accession>A0A2R7Y8T6</accession>
<dbReference type="InterPro" id="IPR013785">
    <property type="entry name" value="Aldolase_TIM"/>
</dbReference>
<dbReference type="InterPro" id="IPR040087">
    <property type="entry name" value="MJ0021-like"/>
</dbReference>
<protein>
    <recommendedName>
        <fullName evidence="5">Radical SAM core domain-containing protein</fullName>
    </recommendedName>
</protein>
<gene>
    <name evidence="6" type="ORF">B7O98_00535</name>
</gene>
<organism evidence="6 7">
    <name type="scientific">Zestosphaera tikiterensis</name>
    <dbReference type="NCBI Taxonomy" id="1973259"/>
    <lineage>
        <taxon>Archaea</taxon>
        <taxon>Thermoproteota</taxon>
        <taxon>Thermoprotei</taxon>
        <taxon>Desulfurococcales</taxon>
        <taxon>Desulfurococcaceae</taxon>
        <taxon>Zestosphaera</taxon>
    </lineage>
</organism>
<dbReference type="Proteomes" id="UP000244093">
    <property type="component" value="Unassembled WGS sequence"/>
</dbReference>
<dbReference type="Pfam" id="PF04055">
    <property type="entry name" value="Radical_SAM"/>
    <property type="match status" value="1"/>
</dbReference>
<dbReference type="EMBL" id="NBVN01000001">
    <property type="protein sequence ID" value="PUA33940.1"/>
    <property type="molecule type" value="Genomic_DNA"/>
</dbReference>
<reference evidence="6" key="1">
    <citation type="submission" date="2017-04" db="EMBL/GenBank/DDBJ databases">
        <authorList>
            <person name="Afonso C.L."/>
            <person name="Miller P.J."/>
            <person name="Scott M.A."/>
            <person name="Spackman E."/>
            <person name="Goraichik I."/>
            <person name="Dimitrov K.M."/>
            <person name="Suarez D.L."/>
            <person name="Swayne D.E."/>
        </authorList>
    </citation>
    <scope>NUCLEOTIDE SEQUENCE</scope>
    <source>
        <strain evidence="6">NZ3</strain>
    </source>
</reference>
<evidence type="ECO:0000256" key="2">
    <source>
        <dbReference type="ARBA" id="ARBA00022723"/>
    </source>
</evidence>
<proteinExistence type="predicted"/>
<feature type="domain" description="Radical SAM core" evidence="5">
    <location>
        <begin position="23"/>
        <end position="234"/>
    </location>
</feature>
<evidence type="ECO:0000256" key="3">
    <source>
        <dbReference type="ARBA" id="ARBA00023004"/>
    </source>
</evidence>
<dbReference type="PANTHER" id="PTHR43288:SF1">
    <property type="entry name" value="GLYCYL-RADICAL ENZYME ACTIVATING ENZYME MJ0021-RELATED"/>
    <property type="match status" value="1"/>
</dbReference>
<dbReference type="GO" id="GO:0003824">
    <property type="term" value="F:catalytic activity"/>
    <property type="evidence" value="ECO:0007669"/>
    <property type="project" value="InterPro"/>
</dbReference>
<dbReference type="GO" id="GO:0046872">
    <property type="term" value="F:metal ion binding"/>
    <property type="evidence" value="ECO:0007669"/>
    <property type="project" value="UniProtKB-KW"/>
</dbReference>
<dbReference type="GO" id="GO:0051536">
    <property type="term" value="F:iron-sulfur cluster binding"/>
    <property type="evidence" value="ECO:0007669"/>
    <property type="project" value="UniProtKB-KW"/>
</dbReference>
<dbReference type="SFLD" id="SFLDG01108">
    <property type="entry name" value="Uncharacterised_Radical_SAM_Su"/>
    <property type="match status" value="1"/>
</dbReference>
<keyword evidence="3" id="KW-0408">Iron</keyword>
<dbReference type="InterPro" id="IPR007197">
    <property type="entry name" value="rSAM"/>
</dbReference>
<evidence type="ECO:0000256" key="1">
    <source>
        <dbReference type="ARBA" id="ARBA00022691"/>
    </source>
</evidence>
<keyword evidence="1" id="KW-0949">S-adenosyl-L-methionine</keyword>
<keyword evidence="2" id="KW-0479">Metal-binding</keyword>
<name>A0A2R7Y8T6_9CREN</name>
<dbReference type="AlphaFoldDB" id="A0A2R7Y8T6"/>
<comment type="caution">
    <text evidence="6">The sequence shown here is derived from an EMBL/GenBank/DDBJ whole genome shotgun (WGS) entry which is preliminary data.</text>
</comment>
<dbReference type="PANTHER" id="PTHR43288">
    <property type="entry name" value="BIOTIN SYNTHASE-RELATED PROTEIN, RADICAL SAM SUPERFAMILY"/>
    <property type="match status" value="1"/>
</dbReference>
<dbReference type="InterPro" id="IPR058240">
    <property type="entry name" value="rSAM_sf"/>
</dbReference>
<reference evidence="6" key="2">
    <citation type="journal article" date="2018" name="Syst. Appl. Microbiol.">
        <title>A new symbiotic nanoarchaeote (Candidatus Nanoclepta minutus) and its host (Zestosphaera tikiterensis gen. nov., sp. nov.) from a New Zealand hot spring.</title>
        <authorList>
            <person name="St John E."/>
            <person name="Liu Y."/>
            <person name="Podar M."/>
            <person name="Stott M.B."/>
            <person name="Meneghin J."/>
            <person name="Chen Z."/>
            <person name="Lagutin K."/>
            <person name="Mitchell K."/>
            <person name="Reysenbach A.L."/>
        </authorList>
    </citation>
    <scope>NUCLEOTIDE SEQUENCE [LARGE SCALE GENOMIC DNA]</scope>
    <source>
        <strain evidence="6">NZ3</strain>
    </source>
</reference>